<evidence type="ECO:0000313" key="2">
    <source>
        <dbReference type="Proteomes" id="UP001235064"/>
    </source>
</evidence>
<evidence type="ECO:0000313" key="1">
    <source>
        <dbReference type="EMBL" id="MDL9978632.1"/>
    </source>
</evidence>
<reference evidence="1 2" key="1">
    <citation type="submission" date="2023-06" db="EMBL/GenBank/DDBJ databases">
        <title>Microbacterium sp. nov., isolated from a waste landfill.</title>
        <authorList>
            <person name="Wen W."/>
        </authorList>
    </citation>
    <scope>NUCLEOTIDE SEQUENCE [LARGE SCALE GENOMIC DNA]</scope>
    <source>
        <strain evidence="1 2">ASV49</strain>
    </source>
</reference>
<protein>
    <recommendedName>
        <fullName evidence="3">ATP-grasp domain-containing protein</fullName>
    </recommendedName>
</protein>
<dbReference type="Proteomes" id="UP001235064">
    <property type="component" value="Unassembled WGS sequence"/>
</dbReference>
<comment type="caution">
    <text evidence="1">The sequence shown here is derived from an EMBL/GenBank/DDBJ whole genome shotgun (WGS) entry which is preliminary data.</text>
</comment>
<dbReference type="EMBL" id="JASXSZ010000001">
    <property type="protein sequence ID" value="MDL9978632.1"/>
    <property type="molecule type" value="Genomic_DNA"/>
</dbReference>
<dbReference type="RefSeq" id="WP_286287209.1">
    <property type="nucleotide sequence ID" value="NZ_JASXSZ010000001.1"/>
</dbReference>
<accession>A0ABT7MW15</accession>
<dbReference type="SUPFAM" id="SSF56059">
    <property type="entry name" value="Glutathione synthetase ATP-binding domain-like"/>
    <property type="match status" value="1"/>
</dbReference>
<sequence>MGAGVRVWRWKDKAYSHLQSLDPEPAINEMKIAQLRSTVRSIWELPADWMNRQSADLRFDQNKMLGAEVGFRHGLVSPPSILSNDPLAVGNFIRASRAKMFAVKTPAMWAANVEGGETLATYTSRLSKSELLDRIGAVRHAPVIVQPYVSKAYELRVTVVGDHVFTCRIDSQGLSESAVDWRSAHVGEIPHTAFKLDADLEQRVKGFMCEAGLEYATFDFIVTPQEETFFVDCNPAGQYLWVESRTRLPITTAIADWLEGSAN</sequence>
<organism evidence="1 2">
    <name type="scientific">Microbacterium candidum</name>
    <dbReference type="NCBI Taxonomy" id="3041922"/>
    <lineage>
        <taxon>Bacteria</taxon>
        <taxon>Bacillati</taxon>
        <taxon>Actinomycetota</taxon>
        <taxon>Actinomycetes</taxon>
        <taxon>Micrococcales</taxon>
        <taxon>Microbacteriaceae</taxon>
        <taxon>Microbacterium</taxon>
    </lineage>
</organism>
<keyword evidence="2" id="KW-1185">Reference proteome</keyword>
<proteinExistence type="predicted"/>
<dbReference type="Gene3D" id="3.30.470.20">
    <property type="entry name" value="ATP-grasp fold, B domain"/>
    <property type="match status" value="1"/>
</dbReference>
<gene>
    <name evidence="1" type="ORF">QSV35_04755</name>
</gene>
<evidence type="ECO:0008006" key="3">
    <source>
        <dbReference type="Google" id="ProtNLM"/>
    </source>
</evidence>
<name>A0ABT7MW15_9MICO</name>